<sequence>MLRLFPCRTRSRPSRRSVGAPCPSEPVGTLPGRSPESHALALRHAIRFSLVPP</sequence>
<dbReference type="EMBL" id="KR029577">
    <property type="protein sequence ID" value="AKH45815.1"/>
    <property type="molecule type" value="Genomic_DNA"/>
</dbReference>
<name>A0A0F7L1R3_9VIRU</name>
<proteinExistence type="predicted"/>
<reference evidence="2" key="1">
    <citation type="journal article" date="2015" name="Front. Microbiol.">
        <title>Combining genomic sequencing methods to explore viral diversity and reveal potential virus-host interactions.</title>
        <authorList>
            <person name="Chow C.E."/>
            <person name="Winget D.M."/>
            <person name="White R.A.III."/>
            <person name="Hallam S.J."/>
            <person name="Suttle C.A."/>
        </authorList>
    </citation>
    <scope>NUCLEOTIDE SEQUENCE</scope>
    <source>
        <strain evidence="2">Anoxic3_1</strain>
    </source>
</reference>
<reference evidence="2" key="2">
    <citation type="submission" date="2015-03" db="EMBL/GenBank/DDBJ databases">
        <authorList>
            <person name="Chow C.-E.T."/>
            <person name="Winget D.M."/>
            <person name="White R.A.III."/>
            <person name="Hallam S.J."/>
            <person name="Suttle C.A."/>
        </authorList>
    </citation>
    <scope>NUCLEOTIDE SEQUENCE</scope>
    <source>
        <strain evidence="2">Anoxic3_1</strain>
    </source>
</reference>
<feature type="region of interest" description="Disordered" evidence="1">
    <location>
        <begin position="1"/>
        <end position="35"/>
    </location>
</feature>
<evidence type="ECO:0000256" key="1">
    <source>
        <dbReference type="SAM" id="MobiDB-lite"/>
    </source>
</evidence>
<evidence type="ECO:0000313" key="2">
    <source>
        <dbReference type="EMBL" id="AKH45815.1"/>
    </source>
</evidence>
<protein>
    <submittedName>
        <fullName evidence="2">Uncharacterized protein</fullName>
    </submittedName>
</protein>
<organism evidence="2">
    <name type="scientific">uncultured marine virus</name>
    <dbReference type="NCBI Taxonomy" id="186617"/>
    <lineage>
        <taxon>Viruses</taxon>
        <taxon>environmental samples</taxon>
    </lineage>
</organism>
<accession>A0A0F7L1R3</accession>